<keyword evidence="1" id="KW-0694">RNA-binding</keyword>
<feature type="compositionally biased region" description="Low complexity" evidence="2">
    <location>
        <begin position="14"/>
        <end position="24"/>
    </location>
</feature>
<feature type="domain" description="DRBM" evidence="3">
    <location>
        <begin position="208"/>
        <end position="271"/>
    </location>
</feature>
<dbReference type="AlphaFoldDB" id="A0A9P0D1H4"/>
<keyword evidence="5" id="KW-1185">Reference proteome</keyword>
<dbReference type="PROSITE" id="PS50137">
    <property type="entry name" value="DS_RBD"/>
    <property type="match status" value="2"/>
</dbReference>
<dbReference type="Pfam" id="PF00035">
    <property type="entry name" value="dsrm"/>
    <property type="match status" value="2"/>
</dbReference>
<feature type="compositionally biased region" description="Basic and acidic residues" evidence="2">
    <location>
        <begin position="335"/>
        <end position="348"/>
    </location>
</feature>
<feature type="region of interest" description="Disordered" evidence="2">
    <location>
        <begin position="161"/>
        <end position="192"/>
    </location>
</feature>
<dbReference type="GO" id="GO:0003723">
    <property type="term" value="F:RNA binding"/>
    <property type="evidence" value="ECO:0007669"/>
    <property type="project" value="UniProtKB-UniRule"/>
</dbReference>
<proteinExistence type="predicted"/>
<evidence type="ECO:0000313" key="4">
    <source>
        <dbReference type="EMBL" id="CAH1112185.1"/>
    </source>
</evidence>
<dbReference type="Proteomes" id="UP001153636">
    <property type="component" value="Chromosome 6"/>
</dbReference>
<reference evidence="4" key="1">
    <citation type="submission" date="2022-01" db="EMBL/GenBank/DDBJ databases">
        <authorList>
            <person name="King R."/>
        </authorList>
    </citation>
    <scope>NUCLEOTIDE SEQUENCE</scope>
</reference>
<feature type="region of interest" description="Disordered" evidence="2">
    <location>
        <begin position="1"/>
        <end position="90"/>
    </location>
</feature>
<sequence>MSYSTRRSGGYAGQQQQRQPSPQQNVGNIGQRRPVVTNNFVAGGQLKPPAKPAGTAQQQIRPPQQAQQQSSTIQFRNQAQTQQQQTKPQQTAAQQAAATAAAQQQAAAAAAQQQAAAAAAQQQAAAAAATVAAQQATAAAAAAAAAAQQVTQHAAAAPQLADTNGTAMETDDVKPKKPFWARGGGKVTKKEKVRRRNVRLSKMLQPKNAVMILNELVKNTSYMVDELPLKHEGNQFKATVMYEGVEHAGYGRSKIQAKNTAAEAALKHYVKTNKLTEVKKDEEGNEKMDVAEDDANQSPLPWQHVASFALYKLFSSWGEDPNLVKNQTQNLSSSEKMHENKPAKKMPDNPETINPLMLINQMLPQAQFEEIGKTGNPPNVVFSFKCIVDEHVFMGTGPNKKAAKKMAAFGACNKVLDIKYPPEVYSPIY</sequence>
<feature type="compositionally biased region" description="Low complexity" evidence="2">
    <location>
        <begin position="55"/>
        <end position="90"/>
    </location>
</feature>
<accession>A0A9P0D1H4</accession>
<evidence type="ECO:0000313" key="5">
    <source>
        <dbReference type="Proteomes" id="UP001153636"/>
    </source>
</evidence>
<dbReference type="GO" id="GO:0010468">
    <property type="term" value="P:regulation of gene expression"/>
    <property type="evidence" value="ECO:0007669"/>
    <property type="project" value="UniProtKB-ARBA"/>
</dbReference>
<evidence type="ECO:0000259" key="3">
    <source>
        <dbReference type="PROSITE" id="PS50137"/>
    </source>
</evidence>
<dbReference type="EMBL" id="OV651818">
    <property type="protein sequence ID" value="CAH1112185.1"/>
    <property type="molecule type" value="Genomic_DNA"/>
</dbReference>
<evidence type="ECO:0000256" key="1">
    <source>
        <dbReference type="PROSITE-ProRule" id="PRU00266"/>
    </source>
</evidence>
<gene>
    <name evidence="4" type="ORF">PSYICH_LOCUS13007</name>
</gene>
<feature type="domain" description="DRBM" evidence="3">
    <location>
        <begin position="351"/>
        <end position="417"/>
    </location>
</feature>
<dbReference type="OrthoDB" id="6363432at2759"/>
<dbReference type="SUPFAM" id="SSF54768">
    <property type="entry name" value="dsRNA-binding domain-like"/>
    <property type="match status" value="2"/>
</dbReference>
<protein>
    <recommendedName>
        <fullName evidence="3">DRBM domain-containing protein</fullName>
    </recommendedName>
</protein>
<feature type="region of interest" description="Disordered" evidence="2">
    <location>
        <begin position="328"/>
        <end position="349"/>
    </location>
</feature>
<dbReference type="SMART" id="SM00358">
    <property type="entry name" value="DSRM"/>
    <property type="match status" value="2"/>
</dbReference>
<name>A0A9P0D1H4_9CUCU</name>
<dbReference type="InterPro" id="IPR014720">
    <property type="entry name" value="dsRBD_dom"/>
</dbReference>
<dbReference type="Gene3D" id="3.30.160.20">
    <property type="match status" value="2"/>
</dbReference>
<organism evidence="4 5">
    <name type="scientific">Psylliodes chrysocephalus</name>
    <dbReference type="NCBI Taxonomy" id="3402493"/>
    <lineage>
        <taxon>Eukaryota</taxon>
        <taxon>Metazoa</taxon>
        <taxon>Ecdysozoa</taxon>
        <taxon>Arthropoda</taxon>
        <taxon>Hexapoda</taxon>
        <taxon>Insecta</taxon>
        <taxon>Pterygota</taxon>
        <taxon>Neoptera</taxon>
        <taxon>Endopterygota</taxon>
        <taxon>Coleoptera</taxon>
        <taxon>Polyphaga</taxon>
        <taxon>Cucujiformia</taxon>
        <taxon>Chrysomeloidea</taxon>
        <taxon>Chrysomelidae</taxon>
        <taxon>Galerucinae</taxon>
        <taxon>Alticini</taxon>
        <taxon>Psylliodes</taxon>
    </lineage>
</organism>
<evidence type="ECO:0000256" key="2">
    <source>
        <dbReference type="SAM" id="MobiDB-lite"/>
    </source>
</evidence>